<organism evidence="2 3">
    <name type="scientific">Magallana gigas</name>
    <name type="common">Pacific oyster</name>
    <name type="synonym">Crassostrea gigas</name>
    <dbReference type="NCBI Taxonomy" id="29159"/>
    <lineage>
        <taxon>Eukaryota</taxon>
        <taxon>Metazoa</taxon>
        <taxon>Spiralia</taxon>
        <taxon>Lophotrochozoa</taxon>
        <taxon>Mollusca</taxon>
        <taxon>Bivalvia</taxon>
        <taxon>Autobranchia</taxon>
        <taxon>Pteriomorphia</taxon>
        <taxon>Ostreida</taxon>
        <taxon>Ostreoidea</taxon>
        <taxon>Ostreidae</taxon>
        <taxon>Magallana</taxon>
    </lineage>
</organism>
<feature type="signal peptide" evidence="1">
    <location>
        <begin position="1"/>
        <end position="19"/>
    </location>
</feature>
<name>A0A8W8LST1_MAGGI</name>
<dbReference type="Proteomes" id="UP000005408">
    <property type="component" value="Unassembled WGS sequence"/>
</dbReference>
<dbReference type="EnsemblMetazoa" id="G2888.3">
    <property type="protein sequence ID" value="G2888.3:cds"/>
    <property type="gene ID" value="G2888"/>
</dbReference>
<dbReference type="GO" id="GO:0005829">
    <property type="term" value="C:cytosol"/>
    <property type="evidence" value="ECO:0007669"/>
    <property type="project" value="TreeGrafter"/>
</dbReference>
<feature type="chain" id="PRO_5042431666" evidence="1">
    <location>
        <begin position="20"/>
        <end position="358"/>
    </location>
</feature>
<keyword evidence="1" id="KW-0732">Signal</keyword>
<evidence type="ECO:0000256" key="1">
    <source>
        <dbReference type="SAM" id="SignalP"/>
    </source>
</evidence>
<dbReference type="AlphaFoldDB" id="A0A8W8LST1"/>
<dbReference type="PANTHER" id="PTHR33539:SF1">
    <property type="entry name" value="UPF0764 PROTEIN C16ORF89"/>
    <property type="match status" value="1"/>
</dbReference>
<dbReference type="Pfam" id="PF15882">
    <property type="entry name" value="DUF4735"/>
    <property type="match status" value="1"/>
</dbReference>
<dbReference type="EnsemblMetazoa" id="G2888.2">
    <property type="protein sequence ID" value="G2888.2:cds"/>
    <property type="gene ID" value="G2888"/>
</dbReference>
<accession>A0A8W8LST1</accession>
<dbReference type="GO" id="GO:0016020">
    <property type="term" value="C:membrane"/>
    <property type="evidence" value="ECO:0007669"/>
    <property type="project" value="TreeGrafter"/>
</dbReference>
<evidence type="ECO:0000313" key="2">
    <source>
        <dbReference type="EnsemblMetazoa" id="G2888.3:cds"/>
    </source>
</evidence>
<sequence length="358" mass="40945">MRYLAAFFAWVLLVSAVSSASLVSNANDSLVLLTKTLDAIEFALNFFHQEHQNLNLDAVIGTRMIEGQFKVLLQHLKSHPSKGTGVSAPTISRIERLQKVAGLVSDEALPYIATFTPRYYEEIGPLIQGGFWEMDYPSRDMSPEVKVWRYKEGELLREQKSDDCLAEFFGTGKKSKEQCKISDECWDFMTSPGYSAYSLSHQVFYLEIGTQFGCYAQMLMKNLLKRQKSIKELQEQICKNMLNEAVIIAKNGFPQRKQDLFMEQAALCGILGYREFFTSDWLEPILSWQDEVFGCYRGELVFESEVKLRDGVKSRRKREERPLSHGCLCHRTTVALAALGQYVRFIIEYLQLMAATPI</sequence>
<dbReference type="InterPro" id="IPR031751">
    <property type="entry name" value="DUF4735"/>
</dbReference>
<protein>
    <submittedName>
        <fullName evidence="2">Uncharacterized protein</fullName>
    </submittedName>
</protein>
<evidence type="ECO:0000313" key="3">
    <source>
        <dbReference type="Proteomes" id="UP000005408"/>
    </source>
</evidence>
<keyword evidence="3" id="KW-1185">Reference proteome</keyword>
<dbReference type="EnsemblMetazoa" id="G2888.1">
    <property type="protein sequence ID" value="G2888.1:cds"/>
    <property type="gene ID" value="G2888"/>
</dbReference>
<proteinExistence type="predicted"/>
<dbReference type="OrthoDB" id="5949187at2759"/>
<dbReference type="PANTHER" id="PTHR33539">
    <property type="entry name" value="UPF0764 PROTEIN C16ORF89"/>
    <property type="match status" value="1"/>
</dbReference>
<reference evidence="2" key="1">
    <citation type="submission" date="2022-08" db="UniProtKB">
        <authorList>
            <consortium name="EnsemblMetazoa"/>
        </authorList>
    </citation>
    <scope>IDENTIFICATION</scope>
    <source>
        <strain evidence="2">05x7-T-G4-1.051#20</strain>
    </source>
</reference>
<dbReference type="OMA" id="CAISREC"/>